<evidence type="ECO:0000313" key="2">
    <source>
        <dbReference type="EMBL" id="PIX67947.1"/>
    </source>
</evidence>
<sequence length="134" mass="15053">MCTKIAIVGSRNMSDYGREVISKLRITNYELVTINVMGCNREIIKKCRENNIKIKIFEGGDFEMLNEQVANYADVLVIIEGGKNSGTILLAQKFVEKNKLVYCVPGRINDPNSFACNWLISQGAILLIDFCITL</sequence>
<accession>A0A2M7LIR4</accession>
<dbReference type="Pfam" id="PF02481">
    <property type="entry name" value="DNA_processg_A"/>
    <property type="match status" value="1"/>
</dbReference>
<dbReference type="AlphaFoldDB" id="A0A2M7LIR4"/>
<dbReference type="GO" id="GO:0009294">
    <property type="term" value="P:DNA-mediated transformation"/>
    <property type="evidence" value="ECO:0007669"/>
    <property type="project" value="InterPro"/>
</dbReference>
<dbReference type="EMBL" id="PFJG01000046">
    <property type="protein sequence ID" value="PIX67947.1"/>
    <property type="molecule type" value="Genomic_DNA"/>
</dbReference>
<reference evidence="3" key="1">
    <citation type="submission" date="2017-09" db="EMBL/GenBank/DDBJ databases">
        <title>Depth-based differentiation of microbial function through sediment-hosted aquifers and enrichment of novel symbionts in the deep terrestrial subsurface.</title>
        <authorList>
            <person name="Probst A.J."/>
            <person name="Ladd B."/>
            <person name="Jarett J.K."/>
            <person name="Geller-Mcgrath D.E."/>
            <person name="Sieber C.M.K."/>
            <person name="Emerson J.B."/>
            <person name="Anantharaman K."/>
            <person name="Thomas B.C."/>
            <person name="Malmstrom R."/>
            <person name="Stieglmeier M."/>
            <person name="Klingl A."/>
            <person name="Woyke T."/>
            <person name="Ryan C.M."/>
            <person name="Banfield J.F."/>
        </authorList>
    </citation>
    <scope>NUCLEOTIDE SEQUENCE [LARGE SCALE GENOMIC DNA]</scope>
</reference>
<name>A0A2M7LIR4_9BACT</name>
<dbReference type="SUPFAM" id="SSF102405">
    <property type="entry name" value="MCP/YpsA-like"/>
    <property type="match status" value="1"/>
</dbReference>
<dbReference type="Gene3D" id="3.40.50.450">
    <property type="match status" value="1"/>
</dbReference>
<evidence type="ECO:0000313" key="3">
    <source>
        <dbReference type="Proteomes" id="UP000229531"/>
    </source>
</evidence>
<dbReference type="InterPro" id="IPR057666">
    <property type="entry name" value="DrpA_SLOG"/>
</dbReference>
<organism evidence="2 3">
    <name type="scientific">Candidatus Shapirobacteria bacterium CG_4_10_14_3_um_filter_35_13</name>
    <dbReference type="NCBI Taxonomy" id="1974873"/>
    <lineage>
        <taxon>Bacteria</taxon>
        <taxon>Candidatus Shapironibacteriota</taxon>
    </lineage>
</organism>
<evidence type="ECO:0000259" key="1">
    <source>
        <dbReference type="Pfam" id="PF02481"/>
    </source>
</evidence>
<proteinExistence type="predicted"/>
<dbReference type="Proteomes" id="UP000229531">
    <property type="component" value="Unassembled WGS sequence"/>
</dbReference>
<gene>
    <name evidence="2" type="ORF">COZ41_02305</name>
</gene>
<comment type="caution">
    <text evidence="2">The sequence shown here is derived from an EMBL/GenBank/DDBJ whole genome shotgun (WGS) entry which is preliminary data.</text>
</comment>
<protein>
    <recommendedName>
        <fullName evidence="1">Smf/DprA SLOG domain-containing protein</fullName>
    </recommendedName>
</protein>
<feature type="domain" description="Smf/DprA SLOG" evidence="1">
    <location>
        <begin position="61"/>
        <end position="127"/>
    </location>
</feature>